<evidence type="ECO:0000256" key="4">
    <source>
        <dbReference type="ARBA" id="ARBA00022694"/>
    </source>
</evidence>
<comment type="catalytic activity">
    <reaction evidence="1">
        <text>uridine(55) in tRNA = pseudouridine(55) in tRNA</text>
        <dbReference type="Rhea" id="RHEA:42532"/>
        <dbReference type="Rhea" id="RHEA-COMP:10101"/>
        <dbReference type="Rhea" id="RHEA-COMP:10102"/>
        <dbReference type="ChEBI" id="CHEBI:65314"/>
        <dbReference type="ChEBI" id="CHEBI:65315"/>
        <dbReference type="EC" id="5.4.99.25"/>
    </reaction>
</comment>
<dbReference type="GO" id="GO:0006400">
    <property type="term" value="P:tRNA modification"/>
    <property type="evidence" value="ECO:0007669"/>
    <property type="project" value="TreeGrafter"/>
</dbReference>
<keyword evidence="5" id="KW-0413">Isomerase</keyword>
<dbReference type="EMBL" id="CACVAW010000067">
    <property type="protein sequence ID" value="CAA6815540.1"/>
    <property type="molecule type" value="Genomic_DNA"/>
</dbReference>
<dbReference type="PANTHER" id="PTHR13767">
    <property type="entry name" value="TRNA-PSEUDOURIDINE SYNTHASE"/>
    <property type="match status" value="1"/>
</dbReference>
<evidence type="ECO:0000256" key="2">
    <source>
        <dbReference type="ARBA" id="ARBA00005642"/>
    </source>
</evidence>
<accession>A0A6S6SXU7</accession>
<proteinExistence type="inferred from homology"/>
<dbReference type="InterPro" id="IPR002501">
    <property type="entry name" value="PsdUridine_synth_N"/>
</dbReference>
<dbReference type="InterPro" id="IPR020103">
    <property type="entry name" value="PsdUridine_synth_cat_dom_sf"/>
</dbReference>
<dbReference type="Gene3D" id="3.30.2350.10">
    <property type="entry name" value="Pseudouridine synthase"/>
    <property type="match status" value="1"/>
</dbReference>
<dbReference type="GO" id="GO:0016829">
    <property type="term" value="F:lyase activity"/>
    <property type="evidence" value="ECO:0007669"/>
    <property type="project" value="UniProtKB-KW"/>
</dbReference>
<reference evidence="9" key="1">
    <citation type="submission" date="2020-01" db="EMBL/GenBank/DDBJ databases">
        <authorList>
            <person name="Meier V. D."/>
            <person name="Meier V D."/>
        </authorList>
    </citation>
    <scope>NUCLEOTIDE SEQUENCE</scope>
    <source>
        <strain evidence="9">HLG_WM_MAG_12</strain>
    </source>
</reference>
<dbReference type="GO" id="GO:1990481">
    <property type="term" value="P:mRNA pseudouridine synthesis"/>
    <property type="evidence" value="ECO:0007669"/>
    <property type="project" value="TreeGrafter"/>
</dbReference>
<evidence type="ECO:0000256" key="5">
    <source>
        <dbReference type="ARBA" id="ARBA00023235"/>
    </source>
</evidence>
<gene>
    <name evidence="9" type="ORF">HELGO_WM9058</name>
</gene>
<evidence type="ECO:0000259" key="8">
    <source>
        <dbReference type="Pfam" id="PF01509"/>
    </source>
</evidence>
<feature type="domain" description="Pseudouridine synthase II N-terminal" evidence="8">
    <location>
        <begin position="23"/>
        <end position="170"/>
    </location>
</feature>
<protein>
    <recommendedName>
        <fullName evidence="3">tRNA pseudouridine(55) synthase</fullName>
        <ecNumber evidence="3">5.4.99.25</ecNumber>
    </recommendedName>
    <alternativeName>
        <fullName evidence="6">RNA pseudouridylate synthase</fullName>
    </alternativeName>
    <alternativeName>
        <fullName evidence="7">RNA-uridine isomerase</fullName>
    </alternativeName>
</protein>
<evidence type="ECO:0000313" key="9">
    <source>
        <dbReference type="EMBL" id="CAA6815540.1"/>
    </source>
</evidence>
<dbReference type="GO" id="GO:0003723">
    <property type="term" value="F:RNA binding"/>
    <property type="evidence" value="ECO:0007669"/>
    <property type="project" value="InterPro"/>
</dbReference>
<keyword evidence="4" id="KW-0819">tRNA processing</keyword>
<name>A0A6S6SXU7_9BACT</name>
<dbReference type="GO" id="GO:0160148">
    <property type="term" value="F:tRNA pseudouridine(55) synthase activity"/>
    <property type="evidence" value="ECO:0007669"/>
    <property type="project" value="UniProtKB-EC"/>
</dbReference>
<evidence type="ECO:0000256" key="7">
    <source>
        <dbReference type="ARBA" id="ARBA00033164"/>
    </source>
</evidence>
<dbReference type="PANTHER" id="PTHR13767:SF2">
    <property type="entry name" value="PSEUDOURIDYLATE SYNTHASE TRUB1"/>
    <property type="match status" value="1"/>
</dbReference>
<dbReference type="Pfam" id="PF01509">
    <property type="entry name" value="TruB_N"/>
    <property type="match status" value="1"/>
</dbReference>
<dbReference type="EC" id="5.4.99.25" evidence="3"/>
<dbReference type="InterPro" id="IPR014780">
    <property type="entry name" value="tRNA_psdUridine_synth_TruB"/>
</dbReference>
<sequence length="272" mass="30964">MNKLFVTNKPAGLSSNQFLSRLKRKYGVKKAGFSGTLDPFARGSLIIAFGQYPKLFRFLKKSPKAYKATLWLGATSPTLDIEKIDNIKETPKLDIKTIKETLNSFLGELEYSSPKYSAKKQNGIPYYKLARTDTEFTPKTIKSQIQYIKLLNYTHPFIHFETTVSEGAYIRSIGTLIAQRLGISGVLSSLERVNEGEFYFQDEKELKPINYLNTTPNTYNSDTNNILLGKKLDINDFEIQEDGYYHLLIDNLLSIISINDGEVKYEINRLGI</sequence>
<organism evidence="9">
    <name type="scientific">uncultured Campylobacterales bacterium</name>
    <dbReference type="NCBI Taxonomy" id="352960"/>
    <lineage>
        <taxon>Bacteria</taxon>
        <taxon>Pseudomonadati</taxon>
        <taxon>Campylobacterota</taxon>
        <taxon>Epsilonproteobacteria</taxon>
        <taxon>Campylobacterales</taxon>
        <taxon>environmental samples</taxon>
    </lineage>
</organism>
<keyword evidence="9" id="KW-0456">Lyase</keyword>
<evidence type="ECO:0000256" key="1">
    <source>
        <dbReference type="ARBA" id="ARBA00000385"/>
    </source>
</evidence>
<evidence type="ECO:0000256" key="3">
    <source>
        <dbReference type="ARBA" id="ARBA00012787"/>
    </source>
</evidence>
<dbReference type="AlphaFoldDB" id="A0A6S6SXU7"/>
<dbReference type="SUPFAM" id="SSF55120">
    <property type="entry name" value="Pseudouridine synthase"/>
    <property type="match status" value="1"/>
</dbReference>
<comment type="similarity">
    <text evidence="2">Belongs to the pseudouridine synthase TruB family. Type 1 subfamily.</text>
</comment>
<evidence type="ECO:0000256" key="6">
    <source>
        <dbReference type="ARBA" id="ARBA00031870"/>
    </source>
</evidence>